<evidence type="ECO:0000313" key="3">
    <source>
        <dbReference type="Proteomes" id="UP000029839"/>
    </source>
</evidence>
<dbReference type="InterPro" id="IPR045851">
    <property type="entry name" value="AMP-bd_C_sf"/>
</dbReference>
<evidence type="ECO:0000313" key="2">
    <source>
        <dbReference type="EMBL" id="KGM11795.1"/>
    </source>
</evidence>
<dbReference type="PANTHER" id="PTHR43767:SF1">
    <property type="entry name" value="NONRIBOSOMAL PEPTIDE SYNTHASE PES1 (EUROFUNG)-RELATED"/>
    <property type="match status" value="1"/>
</dbReference>
<reference evidence="2 3" key="1">
    <citation type="submission" date="2013-08" db="EMBL/GenBank/DDBJ databases">
        <title>Genome sequencing of Cellulomonas carbonis T26.</title>
        <authorList>
            <person name="Chen F."/>
            <person name="Li Y."/>
            <person name="Wang G."/>
        </authorList>
    </citation>
    <scope>NUCLEOTIDE SEQUENCE [LARGE SCALE GENOMIC DNA]</scope>
    <source>
        <strain evidence="2 3">T26</strain>
    </source>
</reference>
<dbReference type="Gene3D" id="3.40.50.12780">
    <property type="entry name" value="N-terminal domain of ligase-like"/>
    <property type="match status" value="1"/>
</dbReference>
<feature type="non-terminal residue" evidence="2">
    <location>
        <position position="1"/>
    </location>
</feature>
<dbReference type="EMBL" id="AXCY01000014">
    <property type="protein sequence ID" value="KGM11795.1"/>
    <property type="molecule type" value="Genomic_DNA"/>
</dbReference>
<dbReference type="Gene3D" id="3.30.300.30">
    <property type="match status" value="1"/>
</dbReference>
<dbReference type="InterPro" id="IPR025110">
    <property type="entry name" value="AMP-bd_C"/>
</dbReference>
<dbReference type="InterPro" id="IPR042099">
    <property type="entry name" value="ANL_N_sf"/>
</dbReference>
<proteinExistence type="predicted"/>
<gene>
    <name evidence="2" type="ORF">N868_06730</name>
</gene>
<accession>A0A0A0BV09</accession>
<dbReference type="GO" id="GO:0016878">
    <property type="term" value="F:acid-thiol ligase activity"/>
    <property type="evidence" value="ECO:0007669"/>
    <property type="project" value="UniProtKB-ARBA"/>
</dbReference>
<name>A0A0A0BV09_9CELL</name>
<reference evidence="2 3" key="2">
    <citation type="journal article" date="2015" name="Stand. Genomic Sci.">
        <title>Draft genome sequence of Cellulomonas carbonis T26(T) and comparative analysis of six Cellulomonas genomes.</title>
        <authorList>
            <person name="Zhuang W."/>
            <person name="Zhang S."/>
            <person name="Xia X."/>
            <person name="Wang G."/>
        </authorList>
    </citation>
    <scope>NUCLEOTIDE SEQUENCE [LARGE SCALE GENOMIC DNA]</scope>
    <source>
        <strain evidence="2 3">T26</strain>
    </source>
</reference>
<dbReference type="SUPFAM" id="SSF56801">
    <property type="entry name" value="Acetyl-CoA synthetase-like"/>
    <property type="match status" value="1"/>
</dbReference>
<dbReference type="InterPro" id="IPR050237">
    <property type="entry name" value="ATP-dep_AMP-bd_enzyme"/>
</dbReference>
<comment type="caution">
    <text evidence="2">The sequence shown here is derived from an EMBL/GenBank/DDBJ whole genome shotgun (WGS) entry which is preliminary data.</text>
</comment>
<keyword evidence="3" id="KW-1185">Reference proteome</keyword>
<dbReference type="Proteomes" id="UP000029839">
    <property type="component" value="Unassembled WGS sequence"/>
</dbReference>
<dbReference type="AlphaFoldDB" id="A0A0A0BV09"/>
<protein>
    <submittedName>
        <fullName evidence="2">AMP-dependent synthetase</fullName>
    </submittedName>
</protein>
<feature type="domain" description="AMP-binding enzyme C-terminal" evidence="1">
    <location>
        <begin position="112"/>
        <end position="187"/>
    </location>
</feature>
<organism evidence="2 3">
    <name type="scientific">Cellulomonas carbonis T26</name>
    <dbReference type="NCBI Taxonomy" id="947969"/>
    <lineage>
        <taxon>Bacteria</taxon>
        <taxon>Bacillati</taxon>
        <taxon>Actinomycetota</taxon>
        <taxon>Actinomycetes</taxon>
        <taxon>Micrococcales</taxon>
        <taxon>Cellulomonadaceae</taxon>
        <taxon>Cellulomonas</taxon>
    </lineage>
</organism>
<sequence length="218" mass="22302">PLRARATALGLPVVRTYGMTETSGGCVYDGVPLDGVSVRLVDGAVELAGPVLARGYLGRPDLDAAAFEHDGGRRWFRTQDVGSVDAGGRLAVLGRRDDVLVTGGAKVAPTAVEGEVATLDGVGEVCVVGVPDPEWGQAVTAVVVVGTSGRTPSLEEVRAHVARTLGAAAAPRHLVLVDALPLRGPGKVDRAEVARLAAAEVARDGRTGADGRPGAEHR</sequence>
<evidence type="ECO:0000259" key="1">
    <source>
        <dbReference type="Pfam" id="PF13193"/>
    </source>
</evidence>
<dbReference type="PANTHER" id="PTHR43767">
    <property type="entry name" value="LONG-CHAIN-FATTY-ACID--COA LIGASE"/>
    <property type="match status" value="1"/>
</dbReference>
<dbReference type="OrthoDB" id="9803968at2"/>
<dbReference type="Pfam" id="PF13193">
    <property type="entry name" value="AMP-binding_C"/>
    <property type="match status" value="1"/>
</dbReference>